<dbReference type="InterPro" id="IPR004805">
    <property type="entry name" value="DnaE2/DnaE/PolC"/>
</dbReference>
<evidence type="ECO:0000256" key="7">
    <source>
        <dbReference type="ARBA" id="ARBA00022932"/>
    </source>
</evidence>
<keyword evidence="4" id="KW-0808">Transferase</keyword>
<evidence type="ECO:0000256" key="6">
    <source>
        <dbReference type="ARBA" id="ARBA00022705"/>
    </source>
</evidence>
<dbReference type="InterPro" id="IPR003141">
    <property type="entry name" value="Pol/His_phosphatase_N"/>
</dbReference>
<dbReference type="Gene3D" id="1.10.150.870">
    <property type="match status" value="1"/>
</dbReference>
<dbReference type="SUPFAM" id="SSF89550">
    <property type="entry name" value="PHP domain-like"/>
    <property type="match status" value="1"/>
</dbReference>
<gene>
    <name evidence="10" type="primary">dnaE</name>
    <name evidence="10" type="ORF">dnl_47050</name>
</gene>
<dbReference type="InterPro" id="IPR011708">
    <property type="entry name" value="DNA_pol3_alpha_NTPase_dom"/>
</dbReference>
<dbReference type="AlphaFoldDB" id="A0A975GIE2"/>
<evidence type="ECO:0000313" key="11">
    <source>
        <dbReference type="Proteomes" id="UP000663720"/>
    </source>
</evidence>
<dbReference type="EC" id="2.7.7.7" evidence="2"/>
<dbReference type="NCBIfam" id="TIGR00594">
    <property type="entry name" value="polc"/>
    <property type="match status" value="1"/>
</dbReference>
<dbReference type="GO" id="GO:0008408">
    <property type="term" value="F:3'-5' exonuclease activity"/>
    <property type="evidence" value="ECO:0007669"/>
    <property type="project" value="InterPro"/>
</dbReference>
<dbReference type="KEGG" id="dli:dnl_47050"/>
<dbReference type="InterPro" id="IPR029460">
    <property type="entry name" value="DNAPol_HHH"/>
</dbReference>
<comment type="subcellular location">
    <subcellularLocation>
        <location evidence="1">Cytoplasm</location>
    </subcellularLocation>
</comment>
<dbReference type="NCBIfam" id="NF005298">
    <property type="entry name" value="PRK06826.1"/>
    <property type="match status" value="1"/>
</dbReference>
<organism evidence="10 11">
    <name type="scientific">Desulfonema limicola</name>
    <dbReference type="NCBI Taxonomy" id="45656"/>
    <lineage>
        <taxon>Bacteria</taxon>
        <taxon>Pseudomonadati</taxon>
        <taxon>Thermodesulfobacteriota</taxon>
        <taxon>Desulfobacteria</taxon>
        <taxon>Desulfobacterales</taxon>
        <taxon>Desulfococcaceae</taxon>
        <taxon>Desulfonema</taxon>
    </lineage>
</organism>
<evidence type="ECO:0000256" key="2">
    <source>
        <dbReference type="ARBA" id="ARBA00012417"/>
    </source>
</evidence>
<reference evidence="10" key="1">
    <citation type="journal article" date="2021" name="Microb. Physiol.">
        <title>Proteogenomic Insights into the Physiology of Marine, Sulfate-Reducing, Filamentous Desulfonema limicola and Desulfonema magnum.</title>
        <authorList>
            <person name="Schnaars V."/>
            <person name="Wohlbrand L."/>
            <person name="Scheve S."/>
            <person name="Hinrichs C."/>
            <person name="Reinhardt R."/>
            <person name="Rabus R."/>
        </authorList>
    </citation>
    <scope>NUCLEOTIDE SEQUENCE</scope>
    <source>
        <strain evidence="10">5ac10</strain>
    </source>
</reference>
<dbReference type="SMART" id="SM00481">
    <property type="entry name" value="POLIIIAc"/>
    <property type="match status" value="1"/>
</dbReference>
<dbReference type="PANTHER" id="PTHR32294:SF0">
    <property type="entry name" value="DNA POLYMERASE III SUBUNIT ALPHA"/>
    <property type="match status" value="1"/>
</dbReference>
<evidence type="ECO:0000313" key="10">
    <source>
        <dbReference type="EMBL" id="QTA82331.1"/>
    </source>
</evidence>
<dbReference type="InterPro" id="IPR016195">
    <property type="entry name" value="Pol/histidinol_Pase-like"/>
</dbReference>
<keyword evidence="5" id="KW-0548">Nucleotidyltransferase</keyword>
<accession>A0A975GIE2</accession>
<evidence type="ECO:0000256" key="5">
    <source>
        <dbReference type="ARBA" id="ARBA00022695"/>
    </source>
</evidence>
<evidence type="ECO:0000259" key="9">
    <source>
        <dbReference type="SMART" id="SM00481"/>
    </source>
</evidence>
<dbReference type="InterPro" id="IPR004013">
    <property type="entry name" value="PHP_dom"/>
</dbReference>
<evidence type="ECO:0000256" key="1">
    <source>
        <dbReference type="ARBA" id="ARBA00004496"/>
    </source>
</evidence>
<dbReference type="GO" id="GO:0003676">
    <property type="term" value="F:nucleic acid binding"/>
    <property type="evidence" value="ECO:0007669"/>
    <property type="project" value="InterPro"/>
</dbReference>
<dbReference type="Gene3D" id="3.20.20.140">
    <property type="entry name" value="Metal-dependent hydrolases"/>
    <property type="match status" value="1"/>
</dbReference>
<dbReference type="InterPro" id="IPR004365">
    <property type="entry name" value="NA-bd_OB_tRNA"/>
</dbReference>
<dbReference type="GO" id="GO:0003887">
    <property type="term" value="F:DNA-directed DNA polymerase activity"/>
    <property type="evidence" value="ECO:0007669"/>
    <property type="project" value="UniProtKB-KW"/>
</dbReference>
<dbReference type="Gene3D" id="2.40.50.140">
    <property type="entry name" value="Nucleic acid-binding proteins"/>
    <property type="match status" value="1"/>
</dbReference>
<dbReference type="Pfam" id="PF01336">
    <property type="entry name" value="tRNA_anti-codon"/>
    <property type="match status" value="1"/>
</dbReference>
<dbReference type="GO" id="GO:0005737">
    <property type="term" value="C:cytoplasm"/>
    <property type="evidence" value="ECO:0007669"/>
    <property type="project" value="UniProtKB-SubCell"/>
</dbReference>
<dbReference type="Gene3D" id="1.10.10.1600">
    <property type="entry name" value="Bacterial DNA polymerase III alpha subunit, thumb domain"/>
    <property type="match status" value="1"/>
</dbReference>
<dbReference type="CDD" id="cd04485">
    <property type="entry name" value="DnaE_OBF"/>
    <property type="match status" value="1"/>
</dbReference>
<name>A0A975GIE2_9BACT</name>
<dbReference type="PANTHER" id="PTHR32294">
    <property type="entry name" value="DNA POLYMERASE III SUBUNIT ALPHA"/>
    <property type="match status" value="1"/>
</dbReference>
<dbReference type="Proteomes" id="UP000663720">
    <property type="component" value="Chromosome"/>
</dbReference>
<dbReference type="Pfam" id="PF14579">
    <property type="entry name" value="HHH_6"/>
    <property type="match status" value="1"/>
</dbReference>
<keyword evidence="6" id="KW-0235">DNA replication</keyword>
<proteinExistence type="predicted"/>
<sequence length="1178" mass="131944">MTLQPIDFVHLHLHTQYSLLDGAIRIDALLKRAGEFGMTAVALTDHGTMFGAVEFYEKANKAGIKPIIGCECYLAPRKLSDKTSLDGKGLCHLVLLAKDQTGYKNLCRLASIGQLEGFYYKPRIDKIVLKQYSKGLIASSACLHGEIPRLLKDDRIDQADEAARFYLDVFGEDNFYLEVQHNGIPAQEKVNQGLLDMSQRLSIPLIATNDCHYLDKEDVRAHDVLLCIQTGKTINDPGRFKFATDELYFKSGREMQAQLGHYPDALSNTLEITKRCNIEFDFNTYHFPKFTSASASDADLSVDEMFEKKVRQGFSVRMEKIKIKNPDIDEKIYLERLDYEINIIKQMGFPGYFLIVADFIQYGKENGVPVGPGRGSAAGSMVAYSMGITDLDPIEHGLIFERFLNPSRISMPDIDVDFCINGREKVFKYVVERYGGGDYVAQIITFGKLKPRAVIRDVGRALDIPLKEVDSIAKMVPEVLNISLEKALEQEPRILELADKDSRIADLIKICRTLEGLPRHASTHAAGVVIGDKPLVEYLPLYKGKKGEVVTQFDMKRVEQIGLVKFDFLGLRNLTVIENTLQLIESGGKPRPDLLLIDFNDPKTYKLLSAGDTTGVFQLESSGMKELLTRLRPACFDDVTALVALYRPGPLDSGMVDDYVERKHGRQQVSYLVPELEPLLQETYGVILYQEQVMKIAGNLASYSMAEADGLRKAMGKKIVEIMAQHRERFTKGAVKNGFPENKITQLFDLMEKFGGYGFNKSHSAAYALIAYQTAWLKTHYPVEFMASLLTSEMGNIDSVVKFIAECRSHGIDVLPPDINESFKEFNVDRGKIRFGMVAVKNVGENAIDAIIKARQEHGRFSSLYEFCERVDLKKINKRVMENLIQCGAFDSTGAHRAQMMAALEEALDYGQRVQKEKDSPQMGLFDMGMDAQPVNPPSLPQVTRWDEKQVLALEKESLGFYITGHPLGAYEKILNKFTNADTLSIKEKNDKEPVRICGIITNIKTIKTKKGDNMAFVTTEDMTGTIETIVFPSVYDQFSEILTNDKPVLIEGQLQKNEKNINILADKIVSIDKAEETWSASIHINLDITKTDKDILVKLRQVFDNYPGNCPGYIHLLDPGNTEAIISVSQDIQLAPGEKLTREVNSILGYNAVETACKAASTSIASDRKGKNGNFRT</sequence>
<evidence type="ECO:0000256" key="8">
    <source>
        <dbReference type="ARBA" id="ARBA00049244"/>
    </source>
</evidence>
<evidence type="ECO:0000256" key="3">
    <source>
        <dbReference type="ARBA" id="ARBA00019114"/>
    </source>
</evidence>
<dbReference type="InterPro" id="IPR040982">
    <property type="entry name" value="DNA_pol3_finger"/>
</dbReference>
<dbReference type="CDD" id="cd12113">
    <property type="entry name" value="PHP_PolIIIA_DnaE3"/>
    <property type="match status" value="1"/>
</dbReference>
<evidence type="ECO:0000256" key="4">
    <source>
        <dbReference type="ARBA" id="ARBA00022679"/>
    </source>
</evidence>
<dbReference type="RefSeq" id="WP_207688274.1">
    <property type="nucleotide sequence ID" value="NZ_CP061799.1"/>
</dbReference>
<dbReference type="GO" id="GO:0006260">
    <property type="term" value="P:DNA replication"/>
    <property type="evidence" value="ECO:0007669"/>
    <property type="project" value="UniProtKB-KW"/>
</dbReference>
<dbReference type="NCBIfam" id="NF004226">
    <property type="entry name" value="PRK05673.1"/>
    <property type="match status" value="1"/>
</dbReference>
<dbReference type="InterPro" id="IPR041931">
    <property type="entry name" value="DNA_pol3_alpha_thumb_dom"/>
</dbReference>
<dbReference type="Pfam" id="PF02811">
    <property type="entry name" value="PHP"/>
    <property type="match status" value="1"/>
</dbReference>
<dbReference type="EMBL" id="CP061799">
    <property type="protein sequence ID" value="QTA82331.1"/>
    <property type="molecule type" value="Genomic_DNA"/>
</dbReference>
<comment type="catalytic activity">
    <reaction evidence="8">
        <text>DNA(n) + a 2'-deoxyribonucleoside 5'-triphosphate = DNA(n+1) + diphosphate</text>
        <dbReference type="Rhea" id="RHEA:22508"/>
        <dbReference type="Rhea" id="RHEA-COMP:17339"/>
        <dbReference type="Rhea" id="RHEA-COMP:17340"/>
        <dbReference type="ChEBI" id="CHEBI:33019"/>
        <dbReference type="ChEBI" id="CHEBI:61560"/>
        <dbReference type="ChEBI" id="CHEBI:173112"/>
        <dbReference type="EC" id="2.7.7.7"/>
    </reaction>
</comment>
<dbReference type="Pfam" id="PF07733">
    <property type="entry name" value="DNA_pol3_alpha"/>
    <property type="match status" value="1"/>
</dbReference>
<dbReference type="Pfam" id="PF17657">
    <property type="entry name" value="DNA_pol3_finger"/>
    <property type="match status" value="1"/>
</dbReference>
<protein>
    <recommendedName>
        <fullName evidence="3">DNA polymerase III subunit alpha</fullName>
        <ecNumber evidence="2">2.7.7.7</ecNumber>
    </recommendedName>
</protein>
<dbReference type="InterPro" id="IPR012340">
    <property type="entry name" value="NA-bd_OB-fold"/>
</dbReference>
<keyword evidence="11" id="KW-1185">Reference proteome</keyword>
<keyword evidence="7" id="KW-0239">DNA-directed DNA polymerase</keyword>
<feature type="domain" description="Polymerase/histidinol phosphatase N-terminal" evidence="9">
    <location>
        <begin position="9"/>
        <end position="76"/>
    </location>
</feature>